<feature type="region of interest" description="Disordered" evidence="1">
    <location>
        <begin position="677"/>
        <end position="697"/>
    </location>
</feature>
<dbReference type="PANTHER" id="PTHR47332:SF4">
    <property type="entry name" value="SET DOMAIN-CONTAINING PROTEIN 5"/>
    <property type="match status" value="1"/>
</dbReference>
<dbReference type="Gene3D" id="2.170.270.10">
    <property type="entry name" value="SET domain"/>
    <property type="match status" value="1"/>
</dbReference>
<sequence length="793" mass="89346">MGIDAGFDMVPRLSKGAVDRQNWQSFINIIKERYQNDDRVEVKPNYIEFKAGEHPLLPFEGHKFLRFSSKISGSHAEGVEEYIDTVTLVARCSFGSRIRPWNDAITAGFHSWTEVNNSIESYEQPDEPEVPTSIAQYVFGTDPFNELNLQRYTVQSVPGKGKGLVARFNIAKGTRILCEKPLFTSPNLSPISLMEKKVMTQLKSLSKSEQRMFLSLHNNFPGKHILSGIFRTNALPCGTDSVIGGVYPTICLINHSCLPNAHNNWNDDTKCETIHAIRNIQVGEEITISYKGEELSDSRRTHLKDAFGFDCSCGLCSLSLPKLQLSDARRLQIKQFDDTISDPGQVKNRPHDSLAGCQHLLGLIEEEYDGSGLPLIARLYYDAFQISITHGDQARASIFAKRAIHNDFPADLGYGRIAPWRKELYRLRAKSGSDTALQLYALATVDVSAIRDNIEKGSKRSSSDQAPAFTTPRHQTVPLCTIILCKPVLEPVRSATTAGCILLKTCGAISTGINIRDKQEEMNMQQDELAQLFAARMHLTQNAQAAQNVQAIPQEQPVQEQAEQVPQPITYVSQHYTHSYHIVPARQESEKTPIELSELHDIFVRNSIDPSLLFPSQIDLFQNADNDQRLRLLELWRISPPSGSRAQQLYDWPPTSLAQEEAMAKLRYEKMVEERAQQDEIQNHQQQMDQSMDESRDSPAVHNARDILASSPDNAEPYIVSGYDMLAQREYEESAKPRTYTHATEPVYGHMGQTGLWEKNVGSIIDMENQYGAFAHARDFDVHRSYGDEEMVM</sequence>
<dbReference type="InterPro" id="IPR001214">
    <property type="entry name" value="SET_dom"/>
</dbReference>
<gene>
    <name evidence="3" type="ORF">GRF29_1536g283615</name>
</gene>
<dbReference type="Proteomes" id="UP001280581">
    <property type="component" value="Unassembled WGS sequence"/>
</dbReference>
<dbReference type="Pfam" id="PF00856">
    <property type="entry name" value="SET"/>
    <property type="match status" value="1"/>
</dbReference>
<reference evidence="3 4" key="1">
    <citation type="submission" date="2021-02" db="EMBL/GenBank/DDBJ databases">
        <title>Genome assembly of Pseudopithomyces chartarum.</title>
        <authorList>
            <person name="Jauregui R."/>
            <person name="Singh J."/>
            <person name="Voisey C."/>
        </authorList>
    </citation>
    <scope>NUCLEOTIDE SEQUENCE [LARGE SCALE GENOMIC DNA]</scope>
    <source>
        <strain evidence="3 4">AGR01</strain>
    </source>
</reference>
<dbReference type="AlphaFoldDB" id="A0AAN6RBZ1"/>
<evidence type="ECO:0000313" key="3">
    <source>
        <dbReference type="EMBL" id="KAK3197008.1"/>
    </source>
</evidence>
<proteinExistence type="predicted"/>
<accession>A0AAN6RBZ1</accession>
<feature type="domain" description="SET" evidence="2">
    <location>
        <begin position="147"/>
        <end position="291"/>
    </location>
</feature>
<organism evidence="3 4">
    <name type="scientific">Pseudopithomyces chartarum</name>
    <dbReference type="NCBI Taxonomy" id="1892770"/>
    <lineage>
        <taxon>Eukaryota</taxon>
        <taxon>Fungi</taxon>
        <taxon>Dikarya</taxon>
        <taxon>Ascomycota</taxon>
        <taxon>Pezizomycotina</taxon>
        <taxon>Dothideomycetes</taxon>
        <taxon>Pleosporomycetidae</taxon>
        <taxon>Pleosporales</taxon>
        <taxon>Massarineae</taxon>
        <taxon>Didymosphaeriaceae</taxon>
        <taxon>Pseudopithomyces</taxon>
    </lineage>
</organism>
<dbReference type="PROSITE" id="PS50280">
    <property type="entry name" value="SET"/>
    <property type="match status" value="1"/>
</dbReference>
<evidence type="ECO:0000313" key="4">
    <source>
        <dbReference type="Proteomes" id="UP001280581"/>
    </source>
</evidence>
<evidence type="ECO:0000259" key="2">
    <source>
        <dbReference type="PROSITE" id="PS50280"/>
    </source>
</evidence>
<dbReference type="PANTHER" id="PTHR47332">
    <property type="entry name" value="SET DOMAIN-CONTAINING PROTEIN 5"/>
    <property type="match status" value="1"/>
</dbReference>
<dbReference type="SMART" id="SM00317">
    <property type="entry name" value="SET"/>
    <property type="match status" value="1"/>
</dbReference>
<evidence type="ECO:0000256" key="1">
    <source>
        <dbReference type="SAM" id="MobiDB-lite"/>
    </source>
</evidence>
<dbReference type="InterPro" id="IPR046341">
    <property type="entry name" value="SET_dom_sf"/>
</dbReference>
<dbReference type="InterPro" id="IPR053185">
    <property type="entry name" value="SET_domain_protein"/>
</dbReference>
<name>A0AAN6RBZ1_9PLEO</name>
<protein>
    <recommendedName>
        <fullName evidence="2">SET domain-containing protein</fullName>
    </recommendedName>
</protein>
<dbReference type="EMBL" id="WVTA01000021">
    <property type="protein sequence ID" value="KAK3197008.1"/>
    <property type="molecule type" value="Genomic_DNA"/>
</dbReference>
<dbReference type="SUPFAM" id="SSF82199">
    <property type="entry name" value="SET domain"/>
    <property type="match status" value="1"/>
</dbReference>
<dbReference type="CDD" id="cd20071">
    <property type="entry name" value="SET_SMYD"/>
    <property type="match status" value="1"/>
</dbReference>
<comment type="caution">
    <text evidence="3">The sequence shown here is derived from an EMBL/GenBank/DDBJ whole genome shotgun (WGS) entry which is preliminary data.</text>
</comment>
<keyword evidence="4" id="KW-1185">Reference proteome</keyword>